<evidence type="ECO:0000259" key="1">
    <source>
        <dbReference type="Pfam" id="PF03184"/>
    </source>
</evidence>
<evidence type="ECO:0000313" key="3">
    <source>
        <dbReference type="Proteomes" id="UP001605036"/>
    </source>
</evidence>
<dbReference type="Pfam" id="PF03184">
    <property type="entry name" value="DDE_1"/>
    <property type="match status" value="1"/>
</dbReference>
<dbReference type="EMBL" id="JBHFFA010000007">
    <property type="protein sequence ID" value="KAL2611155.1"/>
    <property type="molecule type" value="Genomic_DNA"/>
</dbReference>
<comment type="caution">
    <text evidence="2">The sequence shown here is derived from an EMBL/GenBank/DDBJ whole genome shotgun (WGS) entry which is preliminary data.</text>
</comment>
<dbReference type="AlphaFoldDB" id="A0ABD1XQV9"/>
<sequence length="121" mass="13828">MDETGLFYKLGPNRALAQRAVAKEKRSNECITIALTANMDENIKLKPLVINKSLKLRVFSHRHVANPNNLGIEWYANPKAWVNGVVCEKFLQTLDVDMIHRGRKQIIFLVDNASSHIHEHL</sequence>
<reference evidence="2 3" key="1">
    <citation type="submission" date="2024-09" db="EMBL/GenBank/DDBJ databases">
        <title>Chromosome-scale assembly of Riccia fluitans.</title>
        <authorList>
            <person name="Paukszto L."/>
            <person name="Sawicki J."/>
            <person name="Karawczyk K."/>
            <person name="Piernik-Szablinska J."/>
            <person name="Szczecinska M."/>
            <person name="Mazdziarz M."/>
        </authorList>
    </citation>
    <scope>NUCLEOTIDE SEQUENCE [LARGE SCALE GENOMIC DNA]</scope>
    <source>
        <strain evidence="2">Rf_01</strain>
        <tissue evidence="2">Aerial parts of the thallus</tissue>
    </source>
</reference>
<organism evidence="2 3">
    <name type="scientific">Riccia fluitans</name>
    <dbReference type="NCBI Taxonomy" id="41844"/>
    <lineage>
        <taxon>Eukaryota</taxon>
        <taxon>Viridiplantae</taxon>
        <taxon>Streptophyta</taxon>
        <taxon>Embryophyta</taxon>
        <taxon>Marchantiophyta</taxon>
        <taxon>Marchantiopsida</taxon>
        <taxon>Marchantiidae</taxon>
        <taxon>Marchantiales</taxon>
        <taxon>Ricciaceae</taxon>
        <taxon>Riccia</taxon>
    </lineage>
</organism>
<dbReference type="InterPro" id="IPR004875">
    <property type="entry name" value="DDE_SF_endonuclease_dom"/>
</dbReference>
<keyword evidence="3" id="KW-1185">Reference proteome</keyword>
<gene>
    <name evidence="2" type="ORF">R1flu_022847</name>
</gene>
<proteinExistence type="predicted"/>
<dbReference type="Proteomes" id="UP001605036">
    <property type="component" value="Unassembled WGS sequence"/>
</dbReference>
<protein>
    <recommendedName>
        <fullName evidence="1">DDE-1 domain-containing protein</fullName>
    </recommendedName>
</protein>
<evidence type="ECO:0000313" key="2">
    <source>
        <dbReference type="EMBL" id="KAL2611155.1"/>
    </source>
</evidence>
<feature type="domain" description="DDE-1" evidence="1">
    <location>
        <begin position="29"/>
        <end position="117"/>
    </location>
</feature>
<name>A0ABD1XQV9_9MARC</name>
<accession>A0ABD1XQV9</accession>